<dbReference type="OrthoDB" id="10031156at2759"/>
<dbReference type="PANTHER" id="PTHR47839:SF1">
    <property type="entry name" value="DOMAIN PROTEIN, PUTATIVE (AFU_ORTHOLOGUE AFUA_6G04830)-RELATED"/>
    <property type="match status" value="1"/>
</dbReference>
<proteinExistence type="predicted"/>
<organism evidence="1 2">
    <name type="scientific">Glomus cerebriforme</name>
    <dbReference type="NCBI Taxonomy" id="658196"/>
    <lineage>
        <taxon>Eukaryota</taxon>
        <taxon>Fungi</taxon>
        <taxon>Fungi incertae sedis</taxon>
        <taxon>Mucoromycota</taxon>
        <taxon>Glomeromycotina</taxon>
        <taxon>Glomeromycetes</taxon>
        <taxon>Glomerales</taxon>
        <taxon>Glomeraceae</taxon>
        <taxon>Glomus</taxon>
    </lineage>
</organism>
<protein>
    <submittedName>
        <fullName evidence="1">Uncharacterized protein</fullName>
    </submittedName>
</protein>
<dbReference type="EMBL" id="QKYT01000211">
    <property type="protein sequence ID" value="RIA89644.1"/>
    <property type="molecule type" value="Genomic_DNA"/>
</dbReference>
<reference evidence="1 2" key="1">
    <citation type="submission" date="2018-06" db="EMBL/GenBank/DDBJ databases">
        <title>Comparative genomics reveals the genomic features of Rhizophagus irregularis, R. cerebriforme, R. diaphanum and Gigaspora rosea, and their symbiotic lifestyle signature.</title>
        <authorList>
            <person name="Morin E."/>
            <person name="San Clemente H."/>
            <person name="Chen E.C.H."/>
            <person name="De La Providencia I."/>
            <person name="Hainaut M."/>
            <person name="Kuo A."/>
            <person name="Kohler A."/>
            <person name="Murat C."/>
            <person name="Tang N."/>
            <person name="Roy S."/>
            <person name="Loubradou J."/>
            <person name="Henrissat B."/>
            <person name="Grigoriev I.V."/>
            <person name="Corradi N."/>
            <person name="Roux C."/>
            <person name="Martin F.M."/>
        </authorList>
    </citation>
    <scope>NUCLEOTIDE SEQUENCE [LARGE SCALE GENOMIC DNA]</scope>
    <source>
        <strain evidence="1 2">DAOM 227022</strain>
    </source>
</reference>
<sequence>MFVDDFRNQVLSKSDEERVEVNQRDLIDKILARYSSRFVVYRELMQNSGNILFTSFILIFMI</sequence>
<evidence type="ECO:0000313" key="2">
    <source>
        <dbReference type="Proteomes" id="UP000265703"/>
    </source>
</evidence>
<dbReference type="AlphaFoldDB" id="A0A397T3L5"/>
<accession>A0A397T3L5</accession>
<dbReference type="Proteomes" id="UP000265703">
    <property type="component" value="Unassembled WGS sequence"/>
</dbReference>
<name>A0A397T3L5_9GLOM</name>
<evidence type="ECO:0000313" key="1">
    <source>
        <dbReference type="EMBL" id="RIA89644.1"/>
    </source>
</evidence>
<dbReference type="PANTHER" id="PTHR47839">
    <property type="entry name" value="DOMAIN PROTEIN, PUTATIVE (AFU_ORTHOLOGUE AFUA_6G04830)-RELATED"/>
    <property type="match status" value="1"/>
</dbReference>
<gene>
    <name evidence="1" type="ORF">C1645_824517</name>
</gene>
<comment type="caution">
    <text evidence="1">The sequence shown here is derived from an EMBL/GenBank/DDBJ whole genome shotgun (WGS) entry which is preliminary data.</text>
</comment>
<keyword evidence="2" id="KW-1185">Reference proteome</keyword>